<evidence type="ECO:0000256" key="3">
    <source>
        <dbReference type="ARBA" id="ARBA00022729"/>
    </source>
</evidence>
<dbReference type="PANTHER" id="PTHR30290:SF9">
    <property type="entry name" value="OLIGOPEPTIDE-BINDING PROTEIN APPA"/>
    <property type="match status" value="1"/>
</dbReference>
<dbReference type="AlphaFoldDB" id="A0A017RUF0"/>
<evidence type="ECO:0000313" key="5">
    <source>
        <dbReference type="EMBL" id="EYE88241.1"/>
    </source>
</evidence>
<evidence type="ECO:0000256" key="2">
    <source>
        <dbReference type="ARBA" id="ARBA00022448"/>
    </source>
</evidence>
<dbReference type="InterPro" id="IPR030678">
    <property type="entry name" value="Peptide/Ni-bd"/>
</dbReference>
<dbReference type="Gene3D" id="3.90.76.10">
    <property type="entry name" value="Dipeptide-binding Protein, Domain 1"/>
    <property type="match status" value="1"/>
</dbReference>
<organism evidence="5 6">
    <name type="scientific">Fervidicella metallireducens AeB</name>
    <dbReference type="NCBI Taxonomy" id="1403537"/>
    <lineage>
        <taxon>Bacteria</taxon>
        <taxon>Bacillati</taxon>
        <taxon>Bacillota</taxon>
        <taxon>Clostridia</taxon>
        <taxon>Eubacteriales</taxon>
        <taxon>Clostridiaceae</taxon>
        <taxon>Fervidicella</taxon>
    </lineage>
</organism>
<gene>
    <name evidence="5" type="ORF">Q428_08945</name>
</gene>
<dbReference type="Gene3D" id="3.40.190.10">
    <property type="entry name" value="Periplasmic binding protein-like II"/>
    <property type="match status" value="1"/>
</dbReference>
<dbReference type="GO" id="GO:0042597">
    <property type="term" value="C:periplasmic space"/>
    <property type="evidence" value="ECO:0007669"/>
    <property type="project" value="UniProtKB-ARBA"/>
</dbReference>
<proteinExistence type="inferred from homology"/>
<comment type="similarity">
    <text evidence="1">Belongs to the bacterial solute-binding protein 5 family.</text>
</comment>
<reference evidence="5 6" key="1">
    <citation type="journal article" date="2014" name="Genome Announc.">
        <title>Draft Genome Sequence of Fervidicella metallireducens Strain AeBT, an Iron-Reducing Thermoanaerobe from the Great Artesian Basin.</title>
        <authorList>
            <person name="Patel B.K."/>
        </authorList>
    </citation>
    <scope>NUCLEOTIDE SEQUENCE [LARGE SCALE GENOMIC DNA]</scope>
    <source>
        <strain evidence="5 6">AeB</strain>
    </source>
</reference>
<evidence type="ECO:0000259" key="4">
    <source>
        <dbReference type="Pfam" id="PF00496"/>
    </source>
</evidence>
<dbReference type="Pfam" id="PF00496">
    <property type="entry name" value="SBP_bac_5"/>
    <property type="match status" value="1"/>
</dbReference>
<dbReference type="SUPFAM" id="SSF53850">
    <property type="entry name" value="Periplasmic binding protein-like II"/>
    <property type="match status" value="1"/>
</dbReference>
<dbReference type="PANTHER" id="PTHR30290">
    <property type="entry name" value="PERIPLASMIC BINDING COMPONENT OF ABC TRANSPORTER"/>
    <property type="match status" value="1"/>
</dbReference>
<comment type="caution">
    <text evidence="5">The sequence shown here is derived from an EMBL/GenBank/DDBJ whole genome shotgun (WGS) entry which is preliminary data.</text>
</comment>
<dbReference type="EMBL" id="AZQP01000025">
    <property type="protein sequence ID" value="EYE88241.1"/>
    <property type="molecule type" value="Genomic_DNA"/>
</dbReference>
<accession>A0A017RUF0</accession>
<dbReference type="Gene3D" id="3.10.105.10">
    <property type="entry name" value="Dipeptide-binding Protein, Domain 3"/>
    <property type="match status" value="1"/>
</dbReference>
<evidence type="ECO:0000256" key="1">
    <source>
        <dbReference type="ARBA" id="ARBA00005695"/>
    </source>
</evidence>
<dbReference type="STRING" id="1403537.Q428_08945"/>
<sequence length="477" mass="54863">MSDDSGSSDVIGMLFTGPYKYDKKTNMVPDMATAMPEISKDNLTIKFKIKPGIKWHDGVELTSADIKFSYDLIRDPQVLSPRYADFMSIKNIETPDKYTVIINLKEVDSAFLDNLTNPYIIPKHIWEKADKTKLKEFEAARKPIGNGPYMFKEWKKSERIEVVPFKDYYDGAPKNSGVIYDITPSTATALVKMETQEDNMTQVPESDVARMKTKPFLTVKPYTSTTFDYIVYNIKSPFFSDKRVRQAFTYAINKEAILKGIYKGIGQVAEGSYVPALWCYNPNVKKYPYDLAKAKALLDEAGWKVGPDGIRVKNGKKFEVKILTNQGNKMREKAVVLVQNQLKPLGIKVEPRILDWNTMWSNYIDIGKFDLYYSGFITGITGDQTVMFHSDKTIGSFNRGRYVNPRIDELYTLAKKTFDKNQQKKYFFEAQQIIAEDQPMTFIVYRGRNWTFNKEVTGTEVYNLLGFMNMDKWVVTK</sequence>
<dbReference type="GO" id="GO:0015833">
    <property type="term" value="P:peptide transport"/>
    <property type="evidence" value="ECO:0007669"/>
    <property type="project" value="TreeGrafter"/>
</dbReference>
<dbReference type="PIRSF" id="PIRSF002741">
    <property type="entry name" value="MppA"/>
    <property type="match status" value="1"/>
</dbReference>
<feature type="domain" description="Solute-binding protein family 5" evidence="4">
    <location>
        <begin position="27"/>
        <end position="387"/>
    </location>
</feature>
<keyword evidence="6" id="KW-1185">Reference proteome</keyword>
<dbReference type="GO" id="GO:1904680">
    <property type="term" value="F:peptide transmembrane transporter activity"/>
    <property type="evidence" value="ECO:0007669"/>
    <property type="project" value="TreeGrafter"/>
</dbReference>
<name>A0A017RUF0_9CLOT</name>
<dbReference type="GO" id="GO:0043190">
    <property type="term" value="C:ATP-binding cassette (ABC) transporter complex"/>
    <property type="evidence" value="ECO:0007669"/>
    <property type="project" value="InterPro"/>
</dbReference>
<keyword evidence="3" id="KW-0732">Signal</keyword>
<dbReference type="FunFam" id="3.10.105.10:FF:000006">
    <property type="entry name" value="Peptide ABC transporter substrate-binding protein"/>
    <property type="match status" value="1"/>
</dbReference>
<dbReference type="InterPro" id="IPR039424">
    <property type="entry name" value="SBP_5"/>
</dbReference>
<evidence type="ECO:0000313" key="6">
    <source>
        <dbReference type="Proteomes" id="UP000019681"/>
    </source>
</evidence>
<keyword evidence="2" id="KW-0813">Transport</keyword>
<protein>
    <recommendedName>
        <fullName evidence="4">Solute-binding protein family 5 domain-containing protein</fullName>
    </recommendedName>
</protein>
<dbReference type="InterPro" id="IPR000914">
    <property type="entry name" value="SBP_5_dom"/>
</dbReference>
<dbReference type="Proteomes" id="UP000019681">
    <property type="component" value="Unassembled WGS sequence"/>
</dbReference>